<evidence type="ECO:0000256" key="1">
    <source>
        <dbReference type="ARBA" id="ARBA00022741"/>
    </source>
</evidence>
<evidence type="ECO:0000256" key="4">
    <source>
        <dbReference type="SAM" id="Phobius"/>
    </source>
</evidence>
<reference evidence="6 7" key="1">
    <citation type="submission" date="2023-07" db="EMBL/GenBank/DDBJ databases">
        <title>Genomic Encyclopedia of Type Strains, Phase IV (KMG-IV): sequencing the most valuable type-strain genomes for metagenomic binning, comparative biology and taxonomic classification.</title>
        <authorList>
            <person name="Goeker M."/>
        </authorList>
    </citation>
    <scope>NUCLEOTIDE SEQUENCE [LARGE SCALE GENOMIC DNA]</scope>
    <source>
        <strain evidence="6 7">DSM 16784</strain>
    </source>
</reference>
<keyword evidence="4" id="KW-0472">Membrane</keyword>
<feature type="transmembrane region" description="Helical" evidence="4">
    <location>
        <begin position="6"/>
        <end position="27"/>
    </location>
</feature>
<protein>
    <submittedName>
        <fullName evidence="6">Kinase</fullName>
    </submittedName>
</protein>
<keyword evidence="2" id="KW-0067">ATP-binding</keyword>
<evidence type="ECO:0000256" key="3">
    <source>
        <dbReference type="ARBA" id="ARBA00023125"/>
    </source>
</evidence>
<dbReference type="Proteomes" id="UP001230220">
    <property type="component" value="Unassembled WGS sequence"/>
</dbReference>
<proteinExistence type="predicted"/>
<dbReference type="PANTHER" id="PTHR11361">
    <property type="entry name" value="DNA MISMATCH REPAIR PROTEIN MUTS FAMILY MEMBER"/>
    <property type="match status" value="1"/>
</dbReference>
<feature type="transmembrane region" description="Helical" evidence="4">
    <location>
        <begin position="161"/>
        <end position="182"/>
    </location>
</feature>
<gene>
    <name evidence="6" type="ORF">J2S15_000275</name>
</gene>
<feature type="transmembrane region" description="Helical" evidence="4">
    <location>
        <begin position="188"/>
        <end position="210"/>
    </location>
</feature>
<dbReference type="InterPro" id="IPR000432">
    <property type="entry name" value="DNA_mismatch_repair_MutS_C"/>
</dbReference>
<evidence type="ECO:0000259" key="5">
    <source>
        <dbReference type="SMART" id="SM00534"/>
    </source>
</evidence>
<keyword evidence="1" id="KW-0547">Nucleotide-binding</keyword>
<comment type="caution">
    <text evidence="6">The sequence shown here is derived from an EMBL/GenBank/DDBJ whole genome shotgun (WGS) entry which is preliminary data.</text>
</comment>
<feature type="transmembrane region" description="Helical" evidence="4">
    <location>
        <begin position="276"/>
        <end position="294"/>
    </location>
</feature>
<dbReference type="SMART" id="SM00534">
    <property type="entry name" value="MUTSac"/>
    <property type="match status" value="1"/>
</dbReference>
<evidence type="ECO:0000256" key="2">
    <source>
        <dbReference type="ARBA" id="ARBA00022840"/>
    </source>
</evidence>
<dbReference type="PANTHER" id="PTHR11361:SF152">
    <property type="entry name" value="DNA MISMATCH REPAIR PROTEIN"/>
    <property type="match status" value="1"/>
</dbReference>
<keyword evidence="4" id="KW-0812">Transmembrane</keyword>
<keyword evidence="4" id="KW-1133">Transmembrane helix</keyword>
<dbReference type="InterPro" id="IPR045076">
    <property type="entry name" value="MutS"/>
</dbReference>
<feature type="domain" description="DNA mismatch repair proteins mutS family" evidence="5">
    <location>
        <begin position="363"/>
        <end position="548"/>
    </location>
</feature>
<accession>A0ABU0DY28</accession>
<dbReference type="GO" id="GO:0016301">
    <property type="term" value="F:kinase activity"/>
    <property type="evidence" value="ECO:0007669"/>
    <property type="project" value="UniProtKB-KW"/>
</dbReference>
<organism evidence="6 7">
    <name type="scientific">Breznakia pachnodae</name>
    <dbReference type="NCBI Taxonomy" id="265178"/>
    <lineage>
        <taxon>Bacteria</taxon>
        <taxon>Bacillati</taxon>
        <taxon>Bacillota</taxon>
        <taxon>Erysipelotrichia</taxon>
        <taxon>Erysipelotrichales</taxon>
        <taxon>Erysipelotrichaceae</taxon>
        <taxon>Breznakia</taxon>
    </lineage>
</organism>
<dbReference type="RefSeq" id="WP_307404739.1">
    <property type="nucleotide sequence ID" value="NZ_JAUSUR010000001.1"/>
</dbReference>
<dbReference type="Gene3D" id="3.40.50.300">
    <property type="entry name" value="P-loop containing nucleotide triphosphate hydrolases"/>
    <property type="match status" value="1"/>
</dbReference>
<evidence type="ECO:0000313" key="6">
    <source>
        <dbReference type="EMBL" id="MDQ0359544.1"/>
    </source>
</evidence>
<dbReference type="EMBL" id="JAUSUR010000001">
    <property type="protein sequence ID" value="MDQ0359544.1"/>
    <property type="molecule type" value="Genomic_DNA"/>
</dbReference>
<evidence type="ECO:0000313" key="7">
    <source>
        <dbReference type="Proteomes" id="UP001230220"/>
    </source>
</evidence>
<name>A0ABU0DY28_9FIRM</name>
<dbReference type="InterPro" id="IPR027417">
    <property type="entry name" value="P-loop_NTPase"/>
</dbReference>
<keyword evidence="6" id="KW-0418">Kinase</keyword>
<keyword evidence="6" id="KW-0808">Transferase</keyword>
<sequence length="557" mass="63691">MSEEMMVYCIIGGLVLLLVIFLFIINIRRIKAIKVKLANEYGKPPVWSLDERDYNSMKNLHRHGSQSNSDMIDDITWNDLSMDSIFKRIKNTQSSVGDEYLYRLLRQQKNENLNHFEKVVQALDSDEQRRLNIQYSFYTIGRHTGNKLVETLNHTDSFPKLPLKAILIVTLIDLLSIVLTFFTPEFGVIAITICYILSMFLFIYAIRVIYYTTLSIQMISSLIKSARVIVKENIPELSQETNQLKELLKKCNSTGKLADICNLLLIGNNKNPSGNILAVILCYFGFYALAYQSVVKKISKLSPELLELYEIIGYLESAISVASYRKSLNYYCHPTLIDDNIVNFEEIVHPLLKKPVANTHKIHNKIMITGSNASGKSTFAKTLAVNVILGQLINTCLAKSFQFRPCTLYTSMNLKDDLEAGDSFYVAEVKSLKRLLDESAKDEYSMLFIDEIFKGTNLIERISASTIILKRLAENDCFVCLTTHDLELAGLLNSLYDNYHFQEEVKDDEIYFNYLLQPGITTGSNAIKLLNYCHYDKDIIDHAQSMADHYRKTGEWS</sequence>
<keyword evidence="7" id="KW-1185">Reference proteome</keyword>
<dbReference type="SUPFAM" id="SSF52540">
    <property type="entry name" value="P-loop containing nucleoside triphosphate hydrolases"/>
    <property type="match status" value="1"/>
</dbReference>
<keyword evidence="3" id="KW-0238">DNA-binding</keyword>
<dbReference type="Pfam" id="PF00488">
    <property type="entry name" value="MutS_V"/>
    <property type="match status" value="1"/>
</dbReference>